<dbReference type="SUPFAM" id="SSF55729">
    <property type="entry name" value="Acyl-CoA N-acyltransferases (Nat)"/>
    <property type="match status" value="1"/>
</dbReference>
<organism evidence="2 3">
    <name type="scientific">Priestia endophytica DSM 13796</name>
    <dbReference type="NCBI Taxonomy" id="1121089"/>
    <lineage>
        <taxon>Bacteria</taxon>
        <taxon>Bacillati</taxon>
        <taxon>Bacillota</taxon>
        <taxon>Bacilli</taxon>
        <taxon>Bacillales</taxon>
        <taxon>Bacillaceae</taxon>
        <taxon>Priestia</taxon>
    </lineage>
</organism>
<dbReference type="InterPro" id="IPR016181">
    <property type="entry name" value="Acyl_CoA_acyltransferase"/>
</dbReference>
<dbReference type="PANTHER" id="PTHR41700:SF1">
    <property type="entry name" value="N-ACETYLTRANSFERASE DOMAIN-CONTAINING PROTEIN"/>
    <property type="match status" value="1"/>
</dbReference>
<name>A0A1I5ZJM6_9BACI</name>
<dbReference type="GeneID" id="93710797"/>
<protein>
    <submittedName>
        <fullName evidence="2">Predicted acetyltransferase, GNAT superfamily</fullName>
    </submittedName>
</protein>
<feature type="domain" description="N-acetyltransferase" evidence="1">
    <location>
        <begin position="7"/>
        <end position="151"/>
    </location>
</feature>
<evidence type="ECO:0000313" key="3">
    <source>
        <dbReference type="Proteomes" id="UP000182762"/>
    </source>
</evidence>
<dbReference type="PANTHER" id="PTHR41700">
    <property type="entry name" value="GCN5-RELATED N-ACETYLTRANSFERASE"/>
    <property type="match status" value="1"/>
</dbReference>
<comment type="caution">
    <text evidence="2">The sequence shown here is derived from an EMBL/GenBank/DDBJ whole genome shotgun (WGS) entry which is preliminary data.</text>
</comment>
<accession>A0A1I5ZJM6</accession>
<dbReference type="PROSITE" id="PS51186">
    <property type="entry name" value="GNAT"/>
    <property type="match status" value="1"/>
</dbReference>
<reference evidence="2 3" key="1">
    <citation type="submission" date="2016-10" db="EMBL/GenBank/DDBJ databases">
        <authorList>
            <person name="Varghese N."/>
            <person name="Submissions S."/>
        </authorList>
    </citation>
    <scope>NUCLEOTIDE SEQUENCE [LARGE SCALE GENOMIC DNA]</scope>
    <source>
        <strain evidence="2 3">DSM 13796</strain>
    </source>
</reference>
<dbReference type="CDD" id="cd04301">
    <property type="entry name" value="NAT_SF"/>
    <property type="match status" value="1"/>
</dbReference>
<evidence type="ECO:0000259" key="1">
    <source>
        <dbReference type="PROSITE" id="PS51186"/>
    </source>
</evidence>
<dbReference type="EMBL" id="FOXX01000004">
    <property type="protein sequence ID" value="SFQ56666.1"/>
    <property type="molecule type" value="Genomic_DNA"/>
</dbReference>
<dbReference type="Pfam" id="PF00583">
    <property type="entry name" value="Acetyltransf_1"/>
    <property type="match status" value="1"/>
</dbReference>
<evidence type="ECO:0000313" key="2">
    <source>
        <dbReference type="EMBL" id="SFQ56666.1"/>
    </source>
</evidence>
<dbReference type="Proteomes" id="UP000182762">
    <property type="component" value="Unassembled WGS sequence"/>
</dbReference>
<dbReference type="RefSeq" id="WP_235606148.1">
    <property type="nucleotide sequence ID" value="NZ_FOXX01000004.1"/>
</dbReference>
<keyword evidence="3" id="KW-1185">Reference proteome</keyword>
<gene>
    <name evidence="2" type="ORF">SAMN02745910_02135</name>
</gene>
<dbReference type="InterPro" id="IPR038764">
    <property type="entry name" value="GNAT_N_AcTrfase_prd"/>
</dbReference>
<dbReference type="InterPro" id="IPR000182">
    <property type="entry name" value="GNAT_dom"/>
</dbReference>
<proteinExistence type="predicted"/>
<sequence>MMNIQEIEIRSLHTVQELEDVRKLESNIWGEHDSTPTHQTVTVVKNGGVMLGAYCNGKLVGFQYSFPGFNGQSVYLCSHMLGIDKTFRNNGIGEKLKQAQRKEAIKLGYSHITWTYDPLESINAYLNITKLGGICTTYMENCYGEMDDLLNNGIPSDRFLVEWSVLQKKEKSYQWKETDIEFVQEKSLIQWKVNEKGLPIPSFSLPLPEQEYTKAFVAIPKDFRALKEGNMEAARKWRLVTRGIFSKLIKQGWQVTDFIRNSEEEMPVQFYVCSKK</sequence>
<dbReference type="Gene3D" id="3.40.630.30">
    <property type="match status" value="1"/>
</dbReference>